<dbReference type="Proteomes" id="UP001355653">
    <property type="component" value="Unassembled WGS sequence"/>
</dbReference>
<dbReference type="InterPro" id="IPR029033">
    <property type="entry name" value="His_PPase_superfam"/>
</dbReference>
<reference evidence="2 3" key="1">
    <citation type="submission" date="2023-03" db="EMBL/GenBank/DDBJ databases">
        <title>Bacillus Genome Sequencing.</title>
        <authorList>
            <person name="Dunlap C."/>
        </authorList>
    </citation>
    <scope>NUCLEOTIDE SEQUENCE [LARGE SCALE GENOMIC DNA]</scope>
    <source>
        <strain evidence="2 3">NRS-1351</strain>
    </source>
</reference>
<keyword evidence="3" id="KW-1185">Reference proteome</keyword>
<dbReference type="SMART" id="SM00855">
    <property type="entry name" value="PGAM"/>
    <property type="match status" value="1"/>
</dbReference>
<dbReference type="InterPro" id="IPR013078">
    <property type="entry name" value="His_Pase_superF_clade-1"/>
</dbReference>
<protein>
    <submittedName>
        <fullName evidence="2">Histidine phosphatase family protein</fullName>
    </submittedName>
</protein>
<dbReference type="PANTHER" id="PTHR46517:SF1">
    <property type="entry name" value="FRUCTOSE-2,6-BISPHOSPHATASE TIGAR"/>
    <property type="match status" value="1"/>
</dbReference>
<dbReference type="Gene3D" id="3.40.50.1240">
    <property type="entry name" value="Phosphoglycerate mutase-like"/>
    <property type="match status" value="1"/>
</dbReference>
<gene>
    <name evidence="2" type="ORF">P5G65_33885</name>
</gene>
<dbReference type="SUPFAM" id="SSF53254">
    <property type="entry name" value="Phosphoglycerate mutase-like"/>
    <property type="match status" value="1"/>
</dbReference>
<evidence type="ECO:0000256" key="1">
    <source>
        <dbReference type="ARBA" id="ARBA00022801"/>
    </source>
</evidence>
<sequence length="207" mass="23588">MMKLGFIRHGVTGWNELGKMQGQTDIPLNQEGKEQAKALATRLASESWDAIFSSDLLRAKETASIIAQTLDIVHVEDPRLRERKSGRIEGTTEEERIRQWGKEWRKIDHGIETNKAVQDRVKEFMNEVASCFEIQNILIVSHGITVGLTLKYLMPYHFVDTHLDNASLTCIQWINSEWACPVYNCTIHLKKRDTHDGLIGDMEGVAL</sequence>
<comment type="caution">
    <text evidence="2">The sequence shown here is derived from an EMBL/GenBank/DDBJ whole genome shotgun (WGS) entry which is preliminary data.</text>
</comment>
<name>A0ABU6DM86_9BACL</name>
<dbReference type="RefSeq" id="WP_127458775.1">
    <property type="nucleotide sequence ID" value="NZ_JAROBY010000089.1"/>
</dbReference>
<dbReference type="CDD" id="cd07067">
    <property type="entry name" value="HP_PGM_like"/>
    <property type="match status" value="1"/>
</dbReference>
<evidence type="ECO:0000313" key="3">
    <source>
        <dbReference type="Proteomes" id="UP001355653"/>
    </source>
</evidence>
<organism evidence="2 3">
    <name type="scientific">Paenibacillus chondroitinus</name>
    <dbReference type="NCBI Taxonomy" id="59842"/>
    <lineage>
        <taxon>Bacteria</taxon>
        <taxon>Bacillati</taxon>
        <taxon>Bacillota</taxon>
        <taxon>Bacilli</taxon>
        <taxon>Bacillales</taxon>
        <taxon>Paenibacillaceae</taxon>
        <taxon>Paenibacillus</taxon>
    </lineage>
</organism>
<accession>A0ABU6DM86</accession>
<dbReference type="Pfam" id="PF00300">
    <property type="entry name" value="His_Phos_1"/>
    <property type="match status" value="1"/>
</dbReference>
<evidence type="ECO:0000313" key="2">
    <source>
        <dbReference type="EMBL" id="MEB4798897.1"/>
    </source>
</evidence>
<dbReference type="PANTHER" id="PTHR46517">
    <property type="entry name" value="FRUCTOSE-2,6-BISPHOSPHATASE TIGAR"/>
    <property type="match status" value="1"/>
</dbReference>
<dbReference type="InterPro" id="IPR051695">
    <property type="entry name" value="Phosphoglycerate_Mutase"/>
</dbReference>
<dbReference type="EMBL" id="JAROBY010000089">
    <property type="protein sequence ID" value="MEB4798897.1"/>
    <property type="molecule type" value="Genomic_DNA"/>
</dbReference>
<keyword evidence="1" id="KW-0378">Hydrolase</keyword>
<proteinExistence type="predicted"/>